<dbReference type="PROSITE" id="PS50109">
    <property type="entry name" value="HIS_KIN"/>
    <property type="match status" value="1"/>
</dbReference>
<dbReference type="SMART" id="SM00387">
    <property type="entry name" value="HATPase_c"/>
    <property type="match status" value="1"/>
</dbReference>
<dbReference type="PANTHER" id="PTHR43711">
    <property type="entry name" value="TWO-COMPONENT HISTIDINE KINASE"/>
    <property type="match status" value="1"/>
</dbReference>
<evidence type="ECO:0000256" key="3">
    <source>
        <dbReference type="ARBA" id="ARBA00012438"/>
    </source>
</evidence>
<protein>
    <recommendedName>
        <fullName evidence="3">histidine kinase</fullName>
        <ecNumber evidence="3">2.7.13.3</ecNumber>
    </recommendedName>
</protein>
<dbReference type="GO" id="GO:0005886">
    <property type="term" value="C:plasma membrane"/>
    <property type="evidence" value="ECO:0007669"/>
    <property type="project" value="UniProtKB-SubCell"/>
</dbReference>
<keyword evidence="11 13" id="KW-0472">Membrane</keyword>
<feature type="transmembrane region" description="Helical" evidence="13">
    <location>
        <begin position="91"/>
        <end position="110"/>
    </location>
</feature>
<evidence type="ECO:0000259" key="14">
    <source>
        <dbReference type="PROSITE" id="PS50109"/>
    </source>
</evidence>
<dbReference type="Pfam" id="PF05231">
    <property type="entry name" value="MASE1"/>
    <property type="match status" value="1"/>
</dbReference>
<keyword evidence="10" id="KW-0902">Two-component regulatory system</keyword>
<keyword evidence="7 13" id="KW-0812">Transmembrane</keyword>
<dbReference type="EMBL" id="CP062222">
    <property type="protein sequence ID" value="QTC89747.1"/>
    <property type="molecule type" value="Genomic_DNA"/>
</dbReference>
<dbReference type="InterPro" id="IPR004358">
    <property type="entry name" value="Sig_transdc_His_kin-like_C"/>
</dbReference>
<dbReference type="InterPro" id="IPR005467">
    <property type="entry name" value="His_kinase_dom"/>
</dbReference>
<organism evidence="15 16">
    <name type="scientific">Brevundimonas goettingensis</name>
    <dbReference type="NCBI Taxonomy" id="2774190"/>
    <lineage>
        <taxon>Bacteria</taxon>
        <taxon>Pseudomonadati</taxon>
        <taxon>Pseudomonadota</taxon>
        <taxon>Alphaproteobacteria</taxon>
        <taxon>Caulobacterales</taxon>
        <taxon>Caulobacteraceae</taxon>
        <taxon>Brevundimonas</taxon>
    </lineage>
</organism>
<keyword evidence="6" id="KW-0808">Transferase</keyword>
<evidence type="ECO:0000256" key="6">
    <source>
        <dbReference type="ARBA" id="ARBA00022679"/>
    </source>
</evidence>
<keyword evidence="5" id="KW-0597">Phosphoprotein</keyword>
<evidence type="ECO:0000256" key="7">
    <source>
        <dbReference type="ARBA" id="ARBA00022692"/>
    </source>
</evidence>
<dbReference type="Proteomes" id="UP000663918">
    <property type="component" value="Chromosome"/>
</dbReference>
<evidence type="ECO:0000256" key="12">
    <source>
        <dbReference type="SAM" id="MobiDB-lite"/>
    </source>
</evidence>
<feature type="transmembrane region" description="Helical" evidence="13">
    <location>
        <begin position="266"/>
        <end position="285"/>
    </location>
</feature>
<evidence type="ECO:0000256" key="10">
    <source>
        <dbReference type="ARBA" id="ARBA00023012"/>
    </source>
</evidence>
<comment type="subcellular location">
    <subcellularLocation>
        <location evidence="2">Cell membrane</location>
        <topology evidence="2">Multi-pass membrane protein</topology>
    </subcellularLocation>
</comment>
<feature type="transmembrane region" description="Helical" evidence="13">
    <location>
        <begin position="219"/>
        <end position="237"/>
    </location>
</feature>
<dbReference type="SUPFAM" id="SSF55874">
    <property type="entry name" value="ATPase domain of HSP90 chaperone/DNA topoisomerase II/histidine kinase"/>
    <property type="match status" value="1"/>
</dbReference>
<accession>A0A975BZ78</accession>
<dbReference type="Pfam" id="PF00512">
    <property type="entry name" value="HisKA"/>
    <property type="match status" value="1"/>
</dbReference>
<dbReference type="PANTHER" id="PTHR43711:SF31">
    <property type="entry name" value="HISTIDINE KINASE"/>
    <property type="match status" value="1"/>
</dbReference>
<dbReference type="Gene3D" id="3.30.565.10">
    <property type="entry name" value="Histidine kinase-like ATPase, C-terminal domain"/>
    <property type="match status" value="1"/>
</dbReference>
<keyword evidence="16" id="KW-1185">Reference proteome</keyword>
<evidence type="ECO:0000256" key="5">
    <source>
        <dbReference type="ARBA" id="ARBA00022553"/>
    </source>
</evidence>
<evidence type="ECO:0000256" key="1">
    <source>
        <dbReference type="ARBA" id="ARBA00000085"/>
    </source>
</evidence>
<dbReference type="Pfam" id="PF02518">
    <property type="entry name" value="HATPase_c"/>
    <property type="match status" value="1"/>
</dbReference>
<feature type="domain" description="Histidine kinase" evidence="14">
    <location>
        <begin position="348"/>
        <end position="565"/>
    </location>
</feature>
<feature type="transmembrane region" description="Helical" evidence="13">
    <location>
        <begin position="243"/>
        <end position="259"/>
    </location>
</feature>
<keyword evidence="8" id="KW-0418">Kinase</keyword>
<evidence type="ECO:0000256" key="8">
    <source>
        <dbReference type="ARBA" id="ARBA00022777"/>
    </source>
</evidence>
<dbReference type="InterPro" id="IPR036097">
    <property type="entry name" value="HisK_dim/P_sf"/>
</dbReference>
<dbReference type="InterPro" id="IPR003661">
    <property type="entry name" value="HisK_dim/P_dom"/>
</dbReference>
<dbReference type="GO" id="GO:0000155">
    <property type="term" value="F:phosphorelay sensor kinase activity"/>
    <property type="evidence" value="ECO:0007669"/>
    <property type="project" value="InterPro"/>
</dbReference>
<evidence type="ECO:0000256" key="9">
    <source>
        <dbReference type="ARBA" id="ARBA00022989"/>
    </source>
</evidence>
<dbReference type="InterPro" id="IPR036890">
    <property type="entry name" value="HATPase_C_sf"/>
</dbReference>
<dbReference type="EC" id="2.7.13.3" evidence="3"/>
<dbReference type="InterPro" id="IPR003594">
    <property type="entry name" value="HATPase_dom"/>
</dbReference>
<evidence type="ECO:0000256" key="4">
    <source>
        <dbReference type="ARBA" id="ARBA00022475"/>
    </source>
</evidence>
<evidence type="ECO:0000256" key="13">
    <source>
        <dbReference type="SAM" id="Phobius"/>
    </source>
</evidence>
<dbReference type="CDD" id="cd00082">
    <property type="entry name" value="HisKA"/>
    <property type="match status" value="1"/>
</dbReference>
<dbReference type="FunFam" id="3.30.565.10:FF:000006">
    <property type="entry name" value="Sensor histidine kinase WalK"/>
    <property type="match status" value="1"/>
</dbReference>
<feature type="transmembrane region" description="Helical" evidence="13">
    <location>
        <begin position="152"/>
        <end position="176"/>
    </location>
</feature>
<feature type="transmembrane region" description="Helical" evidence="13">
    <location>
        <begin position="297"/>
        <end position="319"/>
    </location>
</feature>
<evidence type="ECO:0000313" key="16">
    <source>
        <dbReference type="Proteomes" id="UP000663918"/>
    </source>
</evidence>
<evidence type="ECO:0000256" key="2">
    <source>
        <dbReference type="ARBA" id="ARBA00004651"/>
    </source>
</evidence>
<dbReference type="InterPro" id="IPR050736">
    <property type="entry name" value="Sensor_HK_Regulatory"/>
</dbReference>
<feature type="region of interest" description="Disordered" evidence="12">
    <location>
        <begin position="1"/>
        <end position="31"/>
    </location>
</feature>
<dbReference type="PRINTS" id="PR00344">
    <property type="entry name" value="BCTRLSENSOR"/>
</dbReference>
<feature type="compositionally biased region" description="Low complexity" evidence="12">
    <location>
        <begin position="15"/>
        <end position="31"/>
    </location>
</feature>
<feature type="transmembrane region" description="Helical" evidence="13">
    <location>
        <begin position="188"/>
        <end position="207"/>
    </location>
</feature>
<comment type="catalytic activity">
    <reaction evidence="1">
        <text>ATP + protein L-histidine = ADP + protein N-phospho-L-histidine.</text>
        <dbReference type="EC" id="2.7.13.3"/>
    </reaction>
</comment>
<evidence type="ECO:0000256" key="11">
    <source>
        <dbReference type="ARBA" id="ARBA00023136"/>
    </source>
</evidence>
<sequence length="565" mass="60041">MSLSRALETPPGGLATTPVRTSATPAATPPATTDTARLFSQPIVPLATVCAVLLMTVFSIQFGRSSEGIVVMWMANAVAVAVWLRMGRGAAFDLSFGALMAVAVASGEFLSGHTPLNTAMLTAVNLFETIAAVVLVRRFAPDMTTHTVRSTLRLVLLVAVLAPLIGATAGAIVFSAMRGAPLVQSFQLWWFGHSLAMMLVVPLILSIDRRSLVIVRQPLRILEWAALLGLLFGVAYARYFLGLVVVTFFLNMLLVIIAARLRMAGLTTAILGIAIVTFAALLHGQPAGAEPASAMRILTAQLTLISISVPFMLVAALLTERDGLSARARAGQRRAELASEAKSRLLANVAHEIKSPVGGIIGIGELWSSSQLGPVTETQREMAEMLVKTARQVEALAHDLLDVARAESGAVKVELRPTDAPGLVEDIRRATALRPEALNMRLEVIREGEGLVALADSQRLSQVIDNLATNAVKYGGAGGVVTFRVSRVFQAIRIEVTDRGPGLSPEKQTQLFEPFNRLGLERSTVEGHGIGLALAKRLIELQGGVIGVESTPGQGATFWVELPAA</sequence>
<feature type="transmembrane region" description="Helical" evidence="13">
    <location>
        <begin position="43"/>
        <end position="62"/>
    </location>
</feature>
<feature type="transmembrane region" description="Helical" evidence="13">
    <location>
        <begin position="116"/>
        <end position="140"/>
    </location>
</feature>
<name>A0A975BZ78_9CAUL</name>
<dbReference type="SUPFAM" id="SSF47384">
    <property type="entry name" value="Homodimeric domain of signal transducing histidine kinase"/>
    <property type="match status" value="1"/>
</dbReference>
<reference evidence="15" key="1">
    <citation type="submission" date="2020-09" db="EMBL/GenBank/DDBJ databases">
        <title>Brevundimonas sp. LVF2 isolated from a puddle in Goettingen, Germany.</title>
        <authorList>
            <person name="Friedrich I."/>
            <person name="Klassen A."/>
            <person name="Hannes N."/>
            <person name="Schneider D."/>
            <person name="Hertel R."/>
            <person name="Daniel R."/>
        </authorList>
    </citation>
    <scope>NUCLEOTIDE SEQUENCE</scope>
    <source>
        <strain evidence="15">LVF2</strain>
    </source>
</reference>
<dbReference type="InterPro" id="IPR007895">
    <property type="entry name" value="MASE1"/>
</dbReference>
<dbReference type="RefSeq" id="WP_207867977.1">
    <property type="nucleotide sequence ID" value="NZ_CP062222.1"/>
</dbReference>
<keyword evidence="4" id="KW-1003">Cell membrane</keyword>
<proteinExistence type="predicted"/>
<dbReference type="Gene3D" id="1.10.287.130">
    <property type="match status" value="1"/>
</dbReference>
<dbReference type="KEGG" id="bgoe:IFJ75_10515"/>
<keyword evidence="9 13" id="KW-1133">Transmembrane helix</keyword>
<evidence type="ECO:0000313" key="15">
    <source>
        <dbReference type="EMBL" id="QTC89747.1"/>
    </source>
</evidence>
<dbReference type="AlphaFoldDB" id="A0A975BZ78"/>
<dbReference type="SMART" id="SM00388">
    <property type="entry name" value="HisKA"/>
    <property type="match status" value="1"/>
</dbReference>
<gene>
    <name evidence="15" type="ORF">IFJ75_10515</name>
</gene>